<evidence type="ECO:0000313" key="5">
    <source>
        <dbReference type="EMBL" id="HEH35484.1"/>
    </source>
</evidence>
<feature type="binding site" evidence="3">
    <location>
        <begin position="53"/>
        <end position="55"/>
    </location>
    <ligand>
        <name>ATP</name>
        <dbReference type="ChEBI" id="CHEBI:30616"/>
    </ligand>
</feature>
<comment type="caution">
    <text evidence="5">The sequence shown here is derived from an EMBL/GenBank/DDBJ whole genome shotgun (WGS) entry which is preliminary data.</text>
</comment>
<feature type="binding site" evidence="3">
    <location>
        <position position="59"/>
    </location>
    <ligand>
        <name>ATP</name>
        <dbReference type="ChEBI" id="CHEBI:30616"/>
    </ligand>
</feature>
<gene>
    <name evidence="5" type="ORF">ENP88_04925</name>
</gene>
<dbReference type="GO" id="GO:0002143">
    <property type="term" value="P:tRNA wobble position uridine thiolation"/>
    <property type="evidence" value="ECO:0007669"/>
    <property type="project" value="TreeGrafter"/>
</dbReference>
<name>A0A7J2TJZ7_ARCFL</name>
<keyword evidence="3" id="KW-0067">ATP-binding</keyword>
<dbReference type="GO" id="GO:0016740">
    <property type="term" value="F:transferase activity"/>
    <property type="evidence" value="ECO:0007669"/>
    <property type="project" value="UniProtKB-KW"/>
</dbReference>
<dbReference type="PANTHER" id="PTHR11807:SF27">
    <property type="entry name" value="TRNA-5-METHYLURIDINE(54) 2-SULFURTRANSFERASE"/>
    <property type="match status" value="1"/>
</dbReference>
<dbReference type="AlphaFoldDB" id="A0A7J2TJZ7"/>
<evidence type="ECO:0000256" key="2">
    <source>
        <dbReference type="PIRSR" id="PIRSR004976-50"/>
    </source>
</evidence>
<feature type="binding site" evidence="2">
    <location>
        <position position="275"/>
    </location>
    <ligand>
        <name>Zn(2+)</name>
        <dbReference type="ChEBI" id="CHEBI:29105"/>
        <label>2</label>
    </ligand>
</feature>
<sequence length="286" mass="32736">MKCRKCGKKAVANLRAYRLSLCSDCFVEFYRKLVRRSIEKYGIFKNNDRILAAISGGKDSAAMASVLKELGYDFEMLYIDLGIGNYSADSREKVEKLSEMLGVRLNIVSLSDYGIDITKLRGRICSACGTAKRYIMNRFARENNFTVVATGHTAEDLVSFYLKNISGGQKDYAEKLLPRIEPFDEKLVARAKPLFEVSEKENMLYAIIRKLPIKMEECPYAPRQEWKEIVYEIELKKPGFAKNFVRGLVSGQRNLNFRHCSICGEVSLGEICSFCRLRKRFSEMKL</sequence>
<keyword evidence="5" id="KW-0378">Hydrolase</keyword>
<accession>A0A7J2TJZ7</accession>
<dbReference type="GO" id="GO:0016787">
    <property type="term" value="F:hydrolase activity"/>
    <property type="evidence" value="ECO:0007669"/>
    <property type="project" value="UniProtKB-KW"/>
</dbReference>
<feature type="binding site" evidence="2">
    <location>
        <position position="25"/>
    </location>
    <ligand>
        <name>Zn(2+)</name>
        <dbReference type="ChEBI" id="CHEBI:29105"/>
        <label>1</label>
    </ligand>
</feature>
<dbReference type="InterPro" id="IPR054306">
    <property type="entry name" value="TtuA-like_LIM_N"/>
</dbReference>
<evidence type="ECO:0000256" key="3">
    <source>
        <dbReference type="PIRSR" id="PIRSR004976-51"/>
    </source>
</evidence>
<keyword evidence="2" id="KW-0479">Metal-binding</keyword>
<dbReference type="InterPro" id="IPR035107">
    <property type="entry name" value="tRNA_thiolation_TtcA_Ctu1"/>
</dbReference>
<dbReference type="GO" id="GO:0002144">
    <property type="term" value="C:cytosolic tRNA wobble base thiouridylase complex"/>
    <property type="evidence" value="ECO:0007669"/>
    <property type="project" value="TreeGrafter"/>
</dbReference>
<feature type="binding site" evidence="3">
    <location>
        <position position="151"/>
    </location>
    <ligand>
        <name>ATP</name>
        <dbReference type="ChEBI" id="CHEBI:30616"/>
    </ligand>
</feature>
<dbReference type="Pfam" id="PF22082">
    <property type="entry name" value="TtuA_LIM_N"/>
    <property type="match status" value="1"/>
</dbReference>
<reference evidence="5" key="1">
    <citation type="journal article" date="2020" name="mSystems">
        <title>Genome- and Community-Level Interaction Insights into Carbon Utilization and Element Cycling Functions of Hydrothermarchaeota in Hydrothermal Sediment.</title>
        <authorList>
            <person name="Zhou Z."/>
            <person name="Liu Y."/>
            <person name="Xu W."/>
            <person name="Pan J."/>
            <person name="Luo Z.H."/>
            <person name="Li M."/>
        </authorList>
    </citation>
    <scope>NUCLEOTIDE SEQUENCE [LARGE SCALE GENOMIC DNA]</scope>
    <source>
        <strain evidence="5">SpSt-26</strain>
    </source>
</reference>
<dbReference type="PIRSF" id="PIRSF004976">
    <property type="entry name" value="ATPase_YdaO"/>
    <property type="match status" value="1"/>
</dbReference>
<dbReference type="EMBL" id="DSLA01000078">
    <property type="protein sequence ID" value="HEH35484.1"/>
    <property type="molecule type" value="Genomic_DNA"/>
</dbReference>
<keyword evidence="3" id="KW-0547">Nucleotide-binding</keyword>
<dbReference type="GO" id="GO:0046872">
    <property type="term" value="F:metal ion binding"/>
    <property type="evidence" value="ECO:0007669"/>
    <property type="project" value="UniProtKB-KW"/>
</dbReference>
<feature type="binding site" evidence="2">
    <location>
        <position position="3"/>
    </location>
    <ligand>
        <name>Zn(2+)</name>
        <dbReference type="ChEBI" id="CHEBI:29105"/>
        <label>1</label>
    </ligand>
</feature>
<feature type="binding site" evidence="2">
    <location>
        <position position="260"/>
    </location>
    <ligand>
        <name>Zn(2+)</name>
        <dbReference type="ChEBI" id="CHEBI:29105"/>
        <label>2</label>
    </ligand>
</feature>
<feature type="binding site" evidence="3">
    <location>
        <position position="156"/>
    </location>
    <ligand>
        <name>ATP</name>
        <dbReference type="ChEBI" id="CHEBI:30616"/>
    </ligand>
</feature>
<dbReference type="Pfam" id="PF01171">
    <property type="entry name" value="ATP_bind_3"/>
    <property type="match status" value="1"/>
</dbReference>
<dbReference type="PROSITE" id="PS50206">
    <property type="entry name" value="RHODANESE_3"/>
    <property type="match status" value="1"/>
</dbReference>
<proteinExistence type="predicted"/>
<dbReference type="SUPFAM" id="SSF52402">
    <property type="entry name" value="Adenine nucleotide alpha hydrolases-like"/>
    <property type="match status" value="1"/>
</dbReference>
<dbReference type="GO" id="GO:0005524">
    <property type="term" value="F:ATP binding"/>
    <property type="evidence" value="ECO:0007669"/>
    <property type="project" value="UniProtKB-KW"/>
</dbReference>
<organism evidence="5">
    <name type="scientific">Archaeoglobus fulgidus</name>
    <dbReference type="NCBI Taxonomy" id="2234"/>
    <lineage>
        <taxon>Archaea</taxon>
        <taxon>Methanobacteriati</taxon>
        <taxon>Methanobacteriota</taxon>
        <taxon>Archaeoglobi</taxon>
        <taxon>Archaeoglobales</taxon>
        <taxon>Archaeoglobaceae</taxon>
        <taxon>Archaeoglobus</taxon>
    </lineage>
</organism>
<feature type="domain" description="Rhodanese" evidence="4">
    <location>
        <begin position="55"/>
        <end position="95"/>
    </location>
</feature>
<feature type="binding site" evidence="2">
    <location>
        <position position="22"/>
    </location>
    <ligand>
        <name>Zn(2+)</name>
        <dbReference type="ChEBI" id="CHEBI:29105"/>
        <label>1</label>
    </ligand>
</feature>
<dbReference type="PANTHER" id="PTHR11807">
    <property type="entry name" value="ATPASES OF THE PP SUPERFAMILY-RELATED"/>
    <property type="match status" value="1"/>
</dbReference>
<dbReference type="InterPro" id="IPR001763">
    <property type="entry name" value="Rhodanese-like_dom"/>
</dbReference>
<dbReference type="Gene3D" id="3.40.50.620">
    <property type="entry name" value="HUPs"/>
    <property type="match status" value="1"/>
</dbReference>
<dbReference type="InterPro" id="IPR014729">
    <property type="entry name" value="Rossmann-like_a/b/a_fold"/>
</dbReference>
<protein>
    <submittedName>
        <fullName evidence="5">Adenine nucleotide alpha hydrolase family protein</fullName>
    </submittedName>
</protein>
<keyword evidence="2" id="KW-0862">Zinc</keyword>
<feature type="binding site" evidence="2">
    <location>
        <position position="6"/>
    </location>
    <ligand>
        <name>Zn(2+)</name>
        <dbReference type="ChEBI" id="CHEBI:29105"/>
        <label>1</label>
    </ligand>
</feature>
<feature type="binding site" evidence="2">
    <location>
        <position position="272"/>
    </location>
    <ligand>
        <name>Zn(2+)</name>
        <dbReference type="ChEBI" id="CHEBI:29105"/>
        <label>2</label>
    </ligand>
</feature>
<evidence type="ECO:0000259" key="4">
    <source>
        <dbReference type="PROSITE" id="PS50206"/>
    </source>
</evidence>
<feature type="binding site" evidence="2">
    <location>
        <position position="263"/>
    </location>
    <ligand>
        <name>Zn(2+)</name>
        <dbReference type="ChEBI" id="CHEBI:29105"/>
        <label>2</label>
    </ligand>
</feature>
<feature type="binding site" evidence="3">
    <location>
        <position position="79"/>
    </location>
    <ligand>
        <name>ATP</name>
        <dbReference type="ChEBI" id="CHEBI:30616"/>
    </ligand>
</feature>
<keyword evidence="1" id="KW-0808">Transferase</keyword>
<evidence type="ECO:0000256" key="1">
    <source>
        <dbReference type="ARBA" id="ARBA00022679"/>
    </source>
</evidence>
<dbReference type="InterPro" id="IPR011063">
    <property type="entry name" value="TilS/TtcA_N"/>
</dbReference>
<dbReference type="GO" id="GO:0000049">
    <property type="term" value="F:tRNA binding"/>
    <property type="evidence" value="ECO:0007669"/>
    <property type="project" value="TreeGrafter"/>
</dbReference>